<accession>A0A423KNF9</accession>
<reference evidence="1 2" key="1">
    <citation type="submission" date="2016-10" db="EMBL/GenBank/DDBJ databases">
        <title>Comparative genome analysis of multiple Pseudomonas spp. focuses on biocontrol and plant growth promoting traits.</title>
        <authorList>
            <person name="Tao X.-Y."/>
            <person name="Taylor C.G."/>
        </authorList>
    </citation>
    <scope>NUCLEOTIDE SEQUENCE [LARGE SCALE GENOMIC DNA]</scope>
    <source>
        <strain evidence="1 2">39A2</strain>
    </source>
</reference>
<sequence>MATNGMDKCREAFERIKAGKPHVAAHVGLDPTKITAGIVSVEAGFDRGYLKKDRLSHRALIADIEAYRKSFGTESSSKALQVKRANDKVTQAVSDLEIARSQLYHVMAQNVQLVERVRDLQGQLKALSNVTQLKTGAKRQPS</sequence>
<dbReference type="EMBL" id="MOBP01000005">
    <property type="protein sequence ID" value="RON55926.1"/>
    <property type="molecule type" value="Genomic_DNA"/>
</dbReference>
<evidence type="ECO:0000313" key="1">
    <source>
        <dbReference type="EMBL" id="RON55926.1"/>
    </source>
</evidence>
<dbReference type="OrthoDB" id="6402547at2"/>
<protein>
    <submittedName>
        <fullName evidence="1">Uncharacterized protein</fullName>
    </submittedName>
</protein>
<gene>
    <name evidence="1" type="ORF">BK665_08150</name>
</gene>
<dbReference type="Proteomes" id="UP000283627">
    <property type="component" value="Unassembled WGS sequence"/>
</dbReference>
<name>A0A423KNF9_9PSED</name>
<dbReference type="AlphaFoldDB" id="A0A423KNF9"/>
<dbReference type="RefSeq" id="WP_123404622.1">
    <property type="nucleotide sequence ID" value="NZ_MOBP01000005.1"/>
</dbReference>
<proteinExistence type="predicted"/>
<evidence type="ECO:0000313" key="2">
    <source>
        <dbReference type="Proteomes" id="UP000283627"/>
    </source>
</evidence>
<comment type="caution">
    <text evidence="1">The sequence shown here is derived from an EMBL/GenBank/DDBJ whole genome shotgun (WGS) entry which is preliminary data.</text>
</comment>
<organism evidence="1 2">
    <name type="scientific">Pseudomonas frederiksbergensis</name>
    <dbReference type="NCBI Taxonomy" id="104087"/>
    <lineage>
        <taxon>Bacteria</taxon>
        <taxon>Pseudomonadati</taxon>
        <taxon>Pseudomonadota</taxon>
        <taxon>Gammaproteobacteria</taxon>
        <taxon>Pseudomonadales</taxon>
        <taxon>Pseudomonadaceae</taxon>
        <taxon>Pseudomonas</taxon>
    </lineage>
</organism>